<feature type="region of interest" description="Disordered" evidence="1">
    <location>
        <begin position="1"/>
        <end position="60"/>
    </location>
</feature>
<gene>
    <name evidence="3" type="ORF">SI8410_09013025</name>
</gene>
<feature type="domain" description="Retrotransposon gag" evidence="2">
    <location>
        <begin position="145"/>
        <end position="239"/>
    </location>
</feature>
<evidence type="ECO:0000259" key="2">
    <source>
        <dbReference type="Pfam" id="PF03732"/>
    </source>
</evidence>
<feature type="compositionally biased region" description="Basic residues" evidence="1">
    <location>
        <begin position="1"/>
        <end position="14"/>
    </location>
</feature>
<feature type="compositionally biased region" description="Basic and acidic residues" evidence="1">
    <location>
        <begin position="48"/>
        <end position="57"/>
    </location>
</feature>
<reference evidence="3" key="1">
    <citation type="submission" date="2020-02" db="EMBL/GenBank/DDBJ databases">
        <authorList>
            <person name="Scholz U."/>
            <person name="Mascher M."/>
            <person name="Fiebig A."/>
        </authorList>
    </citation>
    <scope>NUCLEOTIDE SEQUENCE</scope>
</reference>
<dbReference type="PANTHER" id="PTHR33223">
    <property type="entry name" value="CCHC-TYPE DOMAIN-CONTAINING PROTEIN"/>
    <property type="match status" value="1"/>
</dbReference>
<evidence type="ECO:0000313" key="4">
    <source>
        <dbReference type="Proteomes" id="UP000663760"/>
    </source>
</evidence>
<evidence type="ECO:0000256" key="1">
    <source>
        <dbReference type="SAM" id="MobiDB-lite"/>
    </source>
</evidence>
<protein>
    <recommendedName>
        <fullName evidence="2">Retrotransposon gag domain-containing protein</fullName>
    </recommendedName>
</protein>
<dbReference type="InterPro" id="IPR005162">
    <property type="entry name" value="Retrotrans_gag_dom"/>
</dbReference>
<dbReference type="EMBL" id="LR746272">
    <property type="protein sequence ID" value="CAA7402347.1"/>
    <property type="molecule type" value="Genomic_DNA"/>
</dbReference>
<accession>A0A7I8KWZ4</accession>
<dbReference type="OrthoDB" id="686606at2759"/>
<dbReference type="PANTHER" id="PTHR33223:SF6">
    <property type="entry name" value="CCHC-TYPE DOMAIN-CONTAINING PROTEIN"/>
    <property type="match status" value="1"/>
</dbReference>
<organism evidence="3 4">
    <name type="scientific">Spirodela intermedia</name>
    <name type="common">Intermediate duckweed</name>
    <dbReference type="NCBI Taxonomy" id="51605"/>
    <lineage>
        <taxon>Eukaryota</taxon>
        <taxon>Viridiplantae</taxon>
        <taxon>Streptophyta</taxon>
        <taxon>Embryophyta</taxon>
        <taxon>Tracheophyta</taxon>
        <taxon>Spermatophyta</taxon>
        <taxon>Magnoliopsida</taxon>
        <taxon>Liliopsida</taxon>
        <taxon>Araceae</taxon>
        <taxon>Lemnoideae</taxon>
        <taxon>Spirodela</taxon>
    </lineage>
</organism>
<dbReference type="Proteomes" id="UP000663760">
    <property type="component" value="Chromosome 9"/>
</dbReference>
<feature type="region of interest" description="Disordered" evidence="1">
    <location>
        <begin position="73"/>
        <end position="96"/>
    </location>
</feature>
<evidence type="ECO:0000313" key="3">
    <source>
        <dbReference type="EMBL" id="CAA7402347.1"/>
    </source>
</evidence>
<sequence>MGYRHRHLRRRRRSPPTPTTSHYATTDGEDDEEDKDEDTSVTRPRQLHSADDEKSLKETTGTAASSYSYCFSSGSNRGREGTPTAAADSSRSDGGGVPTPATYVAVAPLPIFRGGTGECPVAHMRRFARVCRANNAPSPGMMARVFPVTLDGEAALWYELEVEPLSGMSWEEIEASFMAAFCRPETAEQSRSDLMAMKQEDGETVNAYYLRMQWILRKWPAHGIPDGMLRGLFVDGLKEDYQDWIIPQRPQSLEEAFRLALSWEQAQRTREARRRRAAATEKLKCGFCDGQHEEGSCEVRRGMRELWLRSRERTEKQQQQRQLKQSTASGGNLRSLSLSASMTGPKQEWGERKEEGVGIMSFRRSQCQCWKHQCWKKYDRSSGGLPEGNPTPSAD</sequence>
<feature type="compositionally biased region" description="Acidic residues" evidence="1">
    <location>
        <begin position="27"/>
        <end position="39"/>
    </location>
</feature>
<keyword evidence="4" id="KW-1185">Reference proteome</keyword>
<feature type="region of interest" description="Disordered" evidence="1">
    <location>
        <begin position="311"/>
        <end position="353"/>
    </location>
</feature>
<proteinExistence type="predicted"/>
<dbReference type="Pfam" id="PF03732">
    <property type="entry name" value="Retrotrans_gag"/>
    <property type="match status" value="1"/>
</dbReference>
<feature type="compositionally biased region" description="Polar residues" evidence="1">
    <location>
        <begin position="328"/>
        <end position="344"/>
    </location>
</feature>
<name>A0A7I8KWZ4_SPIIN</name>
<dbReference type="AlphaFoldDB" id="A0A7I8KWZ4"/>